<feature type="region of interest" description="Disordered" evidence="1">
    <location>
        <begin position="1"/>
        <end position="150"/>
    </location>
</feature>
<keyword evidence="3" id="KW-1185">Reference proteome</keyword>
<feature type="compositionally biased region" description="Polar residues" evidence="1">
    <location>
        <begin position="38"/>
        <end position="56"/>
    </location>
</feature>
<evidence type="ECO:0000313" key="2">
    <source>
        <dbReference type="EMBL" id="KAF5353979.1"/>
    </source>
</evidence>
<comment type="caution">
    <text evidence="2">The sequence shown here is derived from an EMBL/GenBank/DDBJ whole genome shotgun (WGS) entry which is preliminary data.</text>
</comment>
<proteinExistence type="predicted"/>
<organism evidence="2 3">
    <name type="scientific">Leucocoprinus leucothites</name>
    <dbReference type="NCBI Taxonomy" id="201217"/>
    <lineage>
        <taxon>Eukaryota</taxon>
        <taxon>Fungi</taxon>
        <taxon>Dikarya</taxon>
        <taxon>Basidiomycota</taxon>
        <taxon>Agaricomycotina</taxon>
        <taxon>Agaricomycetes</taxon>
        <taxon>Agaricomycetidae</taxon>
        <taxon>Agaricales</taxon>
        <taxon>Agaricineae</taxon>
        <taxon>Agaricaceae</taxon>
        <taxon>Leucocoprinus</taxon>
    </lineage>
</organism>
<dbReference type="Proteomes" id="UP000559027">
    <property type="component" value="Unassembled WGS sequence"/>
</dbReference>
<protein>
    <submittedName>
        <fullName evidence="2">Uncharacterized protein</fullName>
    </submittedName>
</protein>
<dbReference type="EMBL" id="JAACJO010000009">
    <property type="protein sequence ID" value="KAF5353979.1"/>
    <property type="molecule type" value="Genomic_DNA"/>
</dbReference>
<evidence type="ECO:0000313" key="3">
    <source>
        <dbReference type="Proteomes" id="UP000559027"/>
    </source>
</evidence>
<name>A0A8H5D6C8_9AGAR</name>
<accession>A0A8H5D6C8</accession>
<evidence type="ECO:0000256" key="1">
    <source>
        <dbReference type="SAM" id="MobiDB-lite"/>
    </source>
</evidence>
<dbReference type="AlphaFoldDB" id="A0A8H5D6C8"/>
<reference evidence="2 3" key="1">
    <citation type="journal article" date="2020" name="ISME J.">
        <title>Uncovering the hidden diversity of litter-decomposition mechanisms in mushroom-forming fungi.</title>
        <authorList>
            <person name="Floudas D."/>
            <person name="Bentzer J."/>
            <person name="Ahren D."/>
            <person name="Johansson T."/>
            <person name="Persson P."/>
            <person name="Tunlid A."/>
        </authorList>
    </citation>
    <scope>NUCLEOTIDE SEQUENCE [LARGE SCALE GENOMIC DNA]</scope>
    <source>
        <strain evidence="2 3">CBS 146.42</strain>
    </source>
</reference>
<gene>
    <name evidence="2" type="ORF">D9756_006933</name>
</gene>
<feature type="compositionally biased region" description="Low complexity" evidence="1">
    <location>
        <begin position="97"/>
        <end position="111"/>
    </location>
</feature>
<sequence length="165" mass="17204">MAGFLRKKSRNDAAKNQAISSPTPPQPQTPNTPLFSRFATSTSSSHTNAGNGQQRVVVSGPMTLSAGARRDNVSVHSGRHGPKNNAGGGADPYTAFRRTSMSPSTSQMPTRAPQAAVEASGPQAPSLPSLPSAPPNLEFDPQGRHSPLIDLPPEIALFQVSLPSS</sequence>
<feature type="compositionally biased region" description="Low complexity" evidence="1">
    <location>
        <begin position="119"/>
        <end position="130"/>
    </location>
</feature>